<dbReference type="InterPro" id="IPR045851">
    <property type="entry name" value="AMP-bd_C_sf"/>
</dbReference>
<feature type="domain" description="Carrier" evidence="6">
    <location>
        <begin position="940"/>
        <end position="1015"/>
    </location>
</feature>
<comment type="cofactor">
    <cofactor evidence="1">
        <name>pantetheine 4'-phosphate</name>
        <dbReference type="ChEBI" id="CHEBI:47942"/>
    </cofactor>
</comment>
<dbReference type="PROSITE" id="PS00455">
    <property type="entry name" value="AMP_BINDING"/>
    <property type="match status" value="2"/>
</dbReference>
<dbReference type="InterPro" id="IPR036736">
    <property type="entry name" value="ACP-like_sf"/>
</dbReference>
<evidence type="ECO:0000256" key="5">
    <source>
        <dbReference type="SAM" id="MobiDB-lite"/>
    </source>
</evidence>
<dbReference type="GO" id="GO:0003824">
    <property type="term" value="F:catalytic activity"/>
    <property type="evidence" value="ECO:0007669"/>
    <property type="project" value="InterPro"/>
</dbReference>
<dbReference type="Pfam" id="PF00975">
    <property type="entry name" value="Thioesterase"/>
    <property type="match status" value="1"/>
</dbReference>
<dbReference type="PANTHER" id="PTHR45527">
    <property type="entry name" value="NONRIBOSOMAL PEPTIDE SYNTHETASE"/>
    <property type="match status" value="1"/>
</dbReference>
<dbReference type="PROSITE" id="PS00012">
    <property type="entry name" value="PHOSPHOPANTETHEINE"/>
    <property type="match status" value="1"/>
</dbReference>
<dbReference type="GO" id="GO:0017000">
    <property type="term" value="P:antibiotic biosynthetic process"/>
    <property type="evidence" value="ECO:0007669"/>
    <property type="project" value="UniProtKB-ARBA"/>
</dbReference>
<dbReference type="FunFam" id="1.10.1200.10:FF:000016">
    <property type="entry name" value="Non-ribosomal peptide synthase"/>
    <property type="match status" value="2"/>
</dbReference>
<evidence type="ECO:0000256" key="4">
    <source>
        <dbReference type="ARBA" id="ARBA00022553"/>
    </source>
</evidence>
<dbReference type="InterPro" id="IPR023213">
    <property type="entry name" value="CAT-like_dom_sf"/>
</dbReference>
<dbReference type="Pfam" id="PF00550">
    <property type="entry name" value="PP-binding"/>
    <property type="match status" value="2"/>
</dbReference>
<sequence>MTRSGLQEILPLAPLQEGLLFHSVYDEGAESVYTVQQTLDLEGALDFAALRAAADALLARHGNLRAGFRYEGLRRPVQFIPYEVTVPWEEADLSHLAEPERLARADALLREDRRRPFDLARPPLLRFTLLRLTERSYRLVMTYHHILFDGWSRPLVVRELVALYRSGGDDGELPPVKPYRAYLQWLADQDRQAAVDEWREALADLDGPTRVVPDAGTRPAVIPERVERRLDPETYRALSAVVREQGLTLNTLVQGAWALVVGSLTGRDDVVFGATVSGRPPEVAGIETMVGLFINTLPVRVRLRPSEPLADFFARLQRQQVGLRSHLNIGLAEIQRLAGYEDLFDTVVVFENFPVNVDSGAARQGLDGVRLTGARGRSGSHYPLALVAAARSGLSLRLDYQPDLVSEELAHRVMDQLLRVLRGLVGGCGGGLVGRLELLAAGERRLVEEWGAGPGPRVPVVDAVALFEERAAVVPDAVALVDANERMSYAELNARANRVARWLRERGAGPERFVAVEMERGVGVVTALLGVWKSGAAYVPLDPDYPAERIAHILTDAAPALHLTSLDGVEWQTYPSGNLSEEERSGPDRGRYPAYLLYTSGSTGRPKGVVVEHRALAAYLAHARATYTAAAGTTLLHSPLAFDHTGTALWTPLVTGGTLHLADLDEDAPETTLLKATPSHLPLLAALPARVSPTQTLILGGEALHGHDLDAWRKRHPDVTVINAYGPTETTITATEYHLAPGQEAPGGLVPIGRPFPGMRARVLDAALRPVPPGVTGELYLAGPQLARGYHGRPGLTAERFVADPHGGVGARMYRTGDLARWREDGQLAYAGRTDHQIKLRGHRIEPGEIEAVLTTHPAVTQATVILREDTPGDQRLIAYTVTQAPVTEDELRDHTAAHLPDYMVPTALVTLDALPLTPHGKLDRNALPAPDRAAGSGREPRNPREEMLCGLYADILNIPHVTIDDDFFHLGGHSLLATRLVSRIRVALGTELPLRQFFEAPTVARLSRVLDGADGARAPLTPRERPDRIPLSYAQQRLWVLHQLEGPSPAYNIPTALRLTGKLDHHALRQALGDLVARHESLRTLYTEDDQGPRQTILTPEQADLTLTTVNTDANELPQHLADASTHTFDLATELPLRAWLFRLADDAHVLLLLLHHIAGDGWSRIPLNRDLVAAYRRRAEGVDTGPTTPEVQYADYTLWQREIMGSEDDPRSVISAQLAHWTSALAGLPDELELPTDRPRSSLVSQRGDEVRLDLPAELHEQVVSLARETGTTPFMVVQAAIAALLTRTGAGTDIPIGAPVAGRTDAVTEELVGFFVNTLVLRTRTEGDPSFRDLVLRVRKADLAAYAHQDIPFERLVEAVNPPRTPSLHPLFQVLLAFQNIDERARQALGETLPGLRVDRERLSHPVAKFDLAFVFSERHDDDGRAAGMSGSLQYRTGLFDEGTVRTLAASLRRLLWSAVTSPELPLSRLELLDEEQHRRAAALATGAPCELPELPLPALFERQAALTPGAPAVINDGGREEAFTYAEINAAANRLAALLTRRGIGPEQRVGLAIPGSEQLVVAWLAVLKAGAAYLPIDPGYPADRISFMLRDAAPRLILTTGEVGARLPVEEGEAELLAVDDEATRAALAQLPDGDPTDDDRTGPLLTGHPAYVVYTSGSTGRPKGVVVTHQGIASLVAAQRAGLEPTLGDRVLQLVSTSFDASAWDLTTALLSGATLVFAPRERLLGPDLAALVTERGITHLTAPPAAVATLPQGSIPASVTLTVTGEVCPPELAARWLPGGRRMLNGYGPTETTVAAAYGVCRPDSGPGPVPIGRPIPGRRVHLLDSRLRPVPQGVTGEIYVAGAGVARGYLDRPDVTAERFVAEPFGEPGDRMYRTGDLARWRADGQLQFVGRADDQVKIRGFRIELGEIEAVLGAHPAVAQCVVTVREDEAGDKTLAAYATAVTGARLTPDALHEHLVERLPRHMLPASFTVLDGLPLSANGKVDHRALPEPARRSGTDGGVPGTPRERVLCELFAEALGLEEVRVDDDFFQLGGYSLLAIRLVARVRDVLGAELSARDLFESPTPAELARRLDDGGDGGGPYDVILPLRSRGDGAPLFCVHAGSGLSWAYAGLLRHIDPEIPVYGIQARGIAERVPLPDSLTAMVEDYLAELRKVRSSGPYRLLGWSFGGRVAHAMAARLREEGETVELLAVLDASPSTGARRGEEVDEHEFLTRQLADTEARLPAGPLTEGPGLDRLRELLRERGAPIADLDAASLLAVKDVFLNNVRLTNDSVSGRFDGDVVFFASTPRAPVEAPGGRSEAWRPYVTGRIDTHVLPCAHRDLTRPEMLGEIGRIISAHMRPEASGPAADTH</sequence>
<dbReference type="CDD" id="cd19540">
    <property type="entry name" value="LCL_NRPS-like"/>
    <property type="match status" value="1"/>
</dbReference>
<dbReference type="Pfam" id="PF00668">
    <property type="entry name" value="Condensation"/>
    <property type="match status" value="2"/>
</dbReference>
<dbReference type="InterPro" id="IPR006162">
    <property type="entry name" value="Ppantetheine_attach_site"/>
</dbReference>
<dbReference type="CDD" id="cd05930">
    <property type="entry name" value="A_NRPS"/>
    <property type="match status" value="1"/>
</dbReference>
<dbReference type="InterPro" id="IPR001031">
    <property type="entry name" value="Thioesterase"/>
</dbReference>
<dbReference type="CDD" id="cd19543">
    <property type="entry name" value="DCL_NRPS"/>
    <property type="match status" value="1"/>
</dbReference>
<dbReference type="Gene3D" id="3.40.50.1820">
    <property type="entry name" value="alpha/beta hydrolase"/>
    <property type="match status" value="1"/>
</dbReference>
<dbReference type="Gene3D" id="3.40.50.12780">
    <property type="entry name" value="N-terminal domain of ligase-like"/>
    <property type="match status" value="1"/>
</dbReference>
<accession>A0A286E0J8</accession>
<feature type="domain" description="Carrier" evidence="6">
    <location>
        <begin position="2010"/>
        <end position="2085"/>
    </location>
</feature>
<dbReference type="InterPro" id="IPR025110">
    <property type="entry name" value="AMP-bd_C"/>
</dbReference>
<dbReference type="SUPFAM" id="SSF52777">
    <property type="entry name" value="CoA-dependent acyltransferases"/>
    <property type="match status" value="4"/>
</dbReference>
<evidence type="ECO:0000259" key="6">
    <source>
        <dbReference type="PROSITE" id="PS50075"/>
    </source>
</evidence>
<dbReference type="RefSeq" id="WP_097232858.1">
    <property type="nucleotide sequence ID" value="NZ_OCNE01000016.1"/>
</dbReference>
<keyword evidence="8" id="KW-1185">Reference proteome</keyword>
<dbReference type="Gene3D" id="3.30.559.30">
    <property type="entry name" value="Nonribosomal peptide synthetase, condensation domain"/>
    <property type="match status" value="2"/>
</dbReference>
<protein>
    <submittedName>
        <fullName evidence="7">Amino acid adenylation domain-containing protein</fullName>
    </submittedName>
</protein>
<dbReference type="GO" id="GO:0008610">
    <property type="term" value="P:lipid biosynthetic process"/>
    <property type="evidence" value="ECO:0007669"/>
    <property type="project" value="UniProtKB-ARBA"/>
</dbReference>
<dbReference type="GO" id="GO:0072330">
    <property type="term" value="P:monocarboxylic acid biosynthetic process"/>
    <property type="evidence" value="ECO:0007669"/>
    <property type="project" value="UniProtKB-ARBA"/>
</dbReference>
<dbReference type="Gene3D" id="1.10.1200.10">
    <property type="entry name" value="ACP-like"/>
    <property type="match status" value="1"/>
</dbReference>
<dbReference type="NCBIfam" id="TIGR01733">
    <property type="entry name" value="AA-adenyl-dom"/>
    <property type="match status" value="2"/>
</dbReference>
<dbReference type="InterPro" id="IPR010071">
    <property type="entry name" value="AA_adenyl_dom"/>
</dbReference>
<evidence type="ECO:0000256" key="1">
    <source>
        <dbReference type="ARBA" id="ARBA00001957"/>
    </source>
</evidence>
<dbReference type="Pfam" id="PF13193">
    <property type="entry name" value="AMP-binding_C"/>
    <property type="match status" value="2"/>
</dbReference>
<dbReference type="FunFam" id="3.40.50.980:FF:000001">
    <property type="entry name" value="Non-ribosomal peptide synthetase"/>
    <property type="match status" value="1"/>
</dbReference>
<dbReference type="InterPro" id="IPR029058">
    <property type="entry name" value="AB_hydrolase_fold"/>
</dbReference>
<dbReference type="FunFam" id="2.30.38.10:FF:000001">
    <property type="entry name" value="Non-ribosomal peptide synthetase PvdI"/>
    <property type="match status" value="2"/>
</dbReference>
<dbReference type="Gene3D" id="3.40.50.980">
    <property type="match status" value="2"/>
</dbReference>
<dbReference type="PANTHER" id="PTHR45527:SF1">
    <property type="entry name" value="FATTY ACID SYNTHASE"/>
    <property type="match status" value="1"/>
</dbReference>
<dbReference type="InterPro" id="IPR001242">
    <property type="entry name" value="Condensation_dom"/>
</dbReference>
<dbReference type="InterPro" id="IPR000873">
    <property type="entry name" value="AMP-dep_synth/lig_dom"/>
</dbReference>
<dbReference type="FunFam" id="3.40.50.12780:FF:000012">
    <property type="entry name" value="Non-ribosomal peptide synthetase"/>
    <property type="match status" value="1"/>
</dbReference>
<dbReference type="GO" id="GO:0031177">
    <property type="term" value="F:phosphopantetheine binding"/>
    <property type="evidence" value="ECO:0007669"/>
    <property type="project" value="InterPro"/>
</dbReference>
<gene>
    <name evidence="7" type="ORF">SAMN06297387_116153</name>
</gene>
<keyword evidence="4" id="KW-0597">Phosphoprotein</keyword>
<name>A0A286E0J8_9ACTN</name>
<dbReference type="InterPro" id="IPR009081">
    <property type="entry name" value="PP-bd_ACP"/>
</dbReference>
<dbReference type="OrthoDB" id="2472181at2"/>
<dbReference type="FunFam" id="3.30.300.30:FF:000010">
    <property type="entry name" value="Enterobactin synthetase component F"/>
    <property type="match status" value="2"/>
</dbReference>
<organism evidence="7 8">
    <name type="scientific">Streptomyces zhaozhouensis</name>
    <dbReference type="NCBI Taxonomy" id="1300267"/>
    <lineage>
        <taxon>Bacteria</taxon>
        <taxon>Bacillati</taxon>
        <taxon>Actinomycetota</taxon>
        <taxon>Actinomycetes</taxon>
        <taxon>Kitasatosporales</taxon>
        <taxon>Streptomycetaceae</taxon>
        <taxon>Streptomyces</taxon>
    </lineage>
</organism>
<dbReference type="Proteomes" id="UP000219072">
    <property type="component" value="Unassembled WGS sequence"/>
</dbReference>
<evidence type="ECO:0000256" key="3">
    <source>
        <dbReference type="ARBA" id="ARBA00022450"/>
    </source>
</evidence>
<dbReference type="SUPFAM" id="SSF56801">
    <property type="entry name" value="Acetyl-CoA synthetase-like"/>
    <property type="match status" value="2"/>
</dbReference>
<dbReference type="Gene3D" id="2.30.38.10">
    <property type="entry name" value="Luciferase, Domain 3"/>
    <property type="match status" value="1"/>
</dbReference>
<dbReference type="InterPro" id="IPR020845">
    <property type="entry name" value="AMP-binding_CS"/>
</dbReference>
<dbReference type="PROSITE" id="PS50075">
    <property type="entry name" value="CARRIER"/>
    <property type="match status" value="2"/>
</dbReference>
<feature type="region of interest" description="Disordered" evidence="5">
    <location>
        <begin position="923"/>
        <end position="944"/>
    </location>
</feature>
<evidence type="ECO:0000313" key="7">
    <source>
        <dbReference type="EMBL" id="SOD64429.1"/>
    </source>
</evidence>
<dbReference type="InterPro" id="IPR020806">
    <property type="entry name" value="PKS_PP-bd"/>
</dbReference>
<dbReference type="Gene3D" id="3.30.559.10">
    <property type="entry name" value="Chloramphenicol acetyltransferase-like domain"/>
    <property type="match status" value="2"/>
</dbReference>
<dbReference type="SUPFAM" id="SSF53474">
    <property type="entry name" value="alpha/beta-Hydrolases"/>
    <property type="match status" value="1"/>
</dbReference>
<dbReference type="SUPFAM" id="SSF47336">
    <property type="entry name" value="ACP-like"/>
    <property type="match status" value="2"/>
</dbReference>
<dbReference type="EMBL" id="OCNE01000016">
    <property type="protein sequence ID" value="SOD64429.1"/>
    <property type="molecule type" value="Genomic_DNA"/>
</dbReference>
<evidence type="ECO:0000256" key="2">
    <source>
        <dbReference type="ARBA" id="ARBA00006432"/>
    </source>
</evidence>
<evidence type="ECO:0000313" key="8">
    <source>
        <dbReference type="Proteomes" id="UP000219072"/>
    </source>
</evidence>
<comment type="similarity">
    <text evidence="2">Belongs to the ATP-dependent AMP-binding enzyme family.</text>
</comment>
<keyword evidence="3" id="KW-0596">Phosphopantetheine</keyword>
<reference evidence="7 8" key="1">
    <citation type="submission" date="2017-09" db="EMBL/GenBank/DDBJ databases">
        <authorList>
            <person name="Ehlers B."/>
            <person name="Leendertz F.H."/>
        </authorList>
    </citation>
    <scope>NUCLEOTIDE SEQUENCE [LARGE SCALE GENOMIC DNA]</scope>
    <source>
        <strain evidence="7 8">CGMCC 4.7095</strain>
    </source>
</reference>
<dbReference type="GO" id="GO:0043041">
    <property type="term" value="P:amino acid activation for nonribosomal peptide biosynthetic process"/>
    <property type="evidence" value="ECO:0007669"/>
    <property type="project" value="TreeGrafter"/>
</dbReference>
<dbReference type="SMART" id="SM00823">
    <property type="entry name" value="PKS_PP"/>
    <property type="match status" value="2"/>
</dbReference>
<dbReference type="Gene3D" id="3.30.300.30">
    <property type="match status" value="2"/>
</dbReference>
<proteinExistence type="inferred from homology"/>
<dbReference type="InterPro" id="IPR042099">
    <property type="entry name" value="ANL_N_sf"/>
</dbReference>
<dbReference type="Pfam" id="PF00501">
    <property type="entry name" value="AMP-binding"/>
    <property type="match status" value="2"/>
</dbReference>
<dbReference type="GO" id="GO:0005737">
    <property type="term" value="C:cytoplasm"/>
    <property type="evidence" value="ECO:0007669"/>
    <property type="project" value="TreeGrafter"/>
</dbReference>
<dbReference type="GO" id="GO:0044550">
    <property type="term" value="P:secondary metabolite biosynthetic process"/>
    <property type="evidence" value="ECO:0007669"/>
    <property type="project" value="UniProtKB-ARBA"/>
</dbReference>